<evidence type="ECO:0000256" key="1">
    <source>
        <dbReference type="ARBA" id="ARBA00022999"/>
    </source>
</evidence>
<dbReference type="AlphaFoldDB" id="A0A401SJ76"/>
<dbReference type="SUPFAM" id="SSF55550">
    <property type="entry name" value="SH2 domain"/>
    <property type="match status" value="1"/>
</dbReference>
<keyword evidence="8" id="KW-1185">Reference proteome</keyword>
<dbReference type="EMBL" id="BEZZ01000303">
    <property type="protein sequence ID" value="GCC30452.1"/>
    <property type="molecule type" value="Genomic_DNA"/>
</dbReference>
<dbReference type="GO" id="GO:0007264">
    <property type="term" value="P:small GTPase-mediated signal transduction"/>
    <property type="evidence" value="ECO:0007669"/>
    <property type="project" value="InterPro"/>
</dbReference>
<dbReference type="FunFam" id="1.10.840.10:FF:000007">
    <property type="entry name" value="SH2 domain containing 3C (Predicted)"/>
    <property type="match status" value="1"/>
</dbReference>
<accession>A0A401SJ76</accession>
<feature type="compositionally biased region" description="Polar residues" evidence="4">
    <location>
        <begin position="187"/>
        <end position="218"/>
    </location>
</feature>
<sequence>MSSIHIYPKHEKYRGEKYRVHLPSLTAFPKERKSLTTGTTMSLKKLKFFKFKGFGSLTNIPRNLSLRRSSSSALDEKKKQLEGNHLGLQIHQEIGQETVDDLETIPRNPSYAHSSEMYTCIGTMPRRNSNRVQKPVKSPSISDAQAGGRGRLGPLPPVPNSDQGEPSGKGPAPSESGEEATPAQGCLSPSCSQPVISDSNAAMSNSAKPSAKSDTLQNKSDRSIPVESQVMETQRGLSAPENANGQTKTLSPEDGASDSKSELIDDSNLQNMDSKSEYVKFSKDKYILDSSPEKLHKELEEELKLSTTDLRSHAWYHGRIPREVSENLVQKNGDFLIRDSLTCVGDYVLTCRWKNEPLHFKINKVMIKPNETYTRIQYLFERESFDNIPALVRFYVGNRKPVSEQSGAVIYTPINRTLPLRYLEASYGLSNGKHGLTHPPTNQKGGYIKRRSVTMTDGLTSDKMIRSDSCGNSIPSPHHKETVRNFALSMDQIKDIHHGMSPVNEIPQTPEYSTSLKHKSQLGRVERMMPSSPVLRRSSEPQLSPPIGNKLCQDPNRGGSSEASSGPHCNSTHSTPMHGSSQLAQRKASDNFREAEHTHYCELRPSSPIDWERQQLELALKQSQLMAKSYVERLKVEEYPNISSWQSETNFGIMETETFLSQMPVFTEEEGLQCHSFTAPIIEMVSSFKPNGYQSILIPSENKPLEMTVLKKVKELLAEEDPKTTAKHITKVDCTVARILAVSKELQKQMGVSSGLELLTLPHGHQLRLDLLERFNTMSIMMAVDILGCTGSTEERAALLHKTIQLAAELKSNMGNMFGFAAVMKALEMPQISRLEQTWMILRQRHTEGAILYEKKLKPFMKNMNEGREVSPLTNTTFPHVVPLITLLERNVVNADNMEAWEISESGVEVVMSHLEAARTIAHHGGLYRTNAELKLQGFQENEQILEIFKTEFQMRLLWGSRGAEGNQVERYEKFEKVLSALSNKLEPPVRHSEL</sequence>
<dbReference type="GO" id="GO:0001784">
    <property type="term" value="F:phosphotyrosine residue binding"/>
    <property type="evidence" value="ECO:0007669"/>
    <property type="project" value="InterPro"/>
</dbReference>
<gene>
    <name evidence="7" type="ORF">chiPu_0008903</name>
</gene>
<evidence type="ECO:0000259" key="5">
    <source>
        <dbReference type="PROSITE" id="PS50001"/>
    </source>
</evidence>
<dbReference type="GO" id="GO:0005085">
    <property type="term" value="F:guanyl-nucleotide exchange factor activity"/>
    <property type="evidence" value="ECO:0007669"/>
    <property type="project" value="UniProtKB-KW"/>
</dbReference>
<dbReference type="InterPro" id="IPR036860">
    <property type="entry name" value="SH2_dom_sf"/>
</dbReference>
<evidence type="ECO:0000259" key="6">
    <source>
        <dbReference type="PROSITE" id="PS50009"/>
    </source>
</evidence>
<dbReference type="PROSITE" id="PS50009">
    <property type="entry name" value="RASGEF_CAT"/>
    <property type="match status" value="1"/>
</dbReference>
<evidence type="ECO:0008006" key="9">
    <source>
        <dbReference type="Google" id="ProtNLM"/>
    </source>
</evidence>
<comment type="caution">
    <text evidence="7">The sequence shown here is derived from an EMBL/GenBank/DDBJ whole genome shotgun (WGS) entry which is preliminary data.</text>
</comment>
<keyword evidence="1 3" id="KW-0727">SH2 domain</keyword>
<dbReference type="InterPro" id="IPR051853">
    <property type="entry name" value="SH2-Ras-GEF_adapter"/>
</dbReference>
<dbReference type="OrthoDB" id="2412973at2759"/>
<organism evidence="7 8">
    <name type="scientific">Chiloscyllium punctatum</name>
    <name type="common">Brownbanded bambooshark</name>
    <name type="synonym">Hemiscyllium punctatum</name>
    <dbReference type="NCBI Taxonomy" id="137246"/>
    <lineage>
        <taxon>Eukaryota</taxon>
        <taxon>Metazoa</taxon>
        <taxon>Chordata</taxon>
        <taxon>Craniata</taxon>
        <taxon>Vertebrata</taxon>
        <taxon>Chondrichthyes</taxon>
        <taxon>Elasmobranchii</taxon>
        <taxon>Galeomorphii</taxon>
        <taxon>Galeoidea</taxon>
        <taxon>Orectolobiformes</taxon>
        <taxon>Hemiscylliidae</taxon>
        <taxon>Chiloscyllium</taxon>
    </lineage>
</organism>
<dbReference type="OMA" id="MVHNSRM"/>
<dbReference type="PROSITE" id="PS50001">
    <property type="entry name" value="SH2"/>
    <property type="match status" value="1"/>
</dbReference>
<feature type="region of interest" description="Disordered" evidence="4">
    <location>
        <begin position="501"/>
        <end position="592"/>
    </location>
</feature>
<feature type="compositionally biased region" description="Polar residues" evidence="4">
    <location>
        <begin position="506"/>
        <end position="515"/>
    </location>
</feature>
<dbReference type="Proteomes" id="UP000287033">
    <property type="component" value="Unassembled WGS sequence"/>
</dbReference>
<keyword evidence="2" id="KW-0344">Guanine-nucleotide releasing factor</keyword>
<feature type="region of interest" description="Disordered" evidence="4">
    <location>
        <begin position="125"/>
        <end position="269"/>
    </location>
</feature>
<dbReference type="STRING" id="137246.A0A401SJ76"/>
<evidence type="ECO:0000256" key="4">
    <source>
        <dbReference type="SAM" id="MobiDB-lite"/>
    </source>
</evidence>
<dbReference type="InterPro" id="IPR001895">
    <property type="entry name" value="RASGEF_cat_dom"/>
</dbReference>
<dbReference type="InterPro" id="IPR023578">
    <property type="entry name" value="Ras_GEF_dom_sf"/>
</dbReference>
<dbReference type="InterPro" id="IPR000980">
    <property type="entry name" value="SH2"/>
</dbReference>
<dbReference type="InterPro" id="IPR044102">
    <property type="entry name" value="SH2_SHEP1/BCAR3/NSP1"/>
</dbReference>
<dbReference type="Pfam" id="PF00017">
    <property type="entry name" value="SH2"/>
    <property type="match status" value="1"/>
</dbReference>
<dbReference type="CDD" id="cd10337">
    <property type="entry name" value="SH2_BCAR3"/>
    <property type="match status" value="1"/>
</dbReference>
<feature type="domain" description="Ras-GEF" evidence="6">
    <location>
        <begin position="721"/>
        <end position="989"/>
    </location>
</feature>
<dbReference type="SMART" id="SM00252">
    <property type="entry name" value="SH2"/>
    <property type="match status" value="1"/>
</dbReference>
<dbReference type="InterPro" id="IPR036964">
    <property type="entry name" value="RASGEF_cat_dom_sf"/>
</dbReference>
<dbReference type="PANTHER" id="PTHR14247">
    <property type="entry name" value="BREAST CANCER ANTI-ESTROGEN RESISTANCE PROTEIN 3 HOMOLOG-LIKE PROTEIN"/>
    <property type="match status" value="1"/>
</dbReference>
<dbReference type="FunFam" id="3.30.505.10:FF:000013">
    <property type="entry name" value="SH2 domain-containing protein 3C isoform X1"/>
    <property type="match status" value="1"/>
</dbReference>
<feature type="compositionally biased region" description="Polar residues" evidence="4">
    <location>
        <begin position="558"/>
        <end position="584"/>
    </location>
</feature>
<dbReference type="Gene3D" id="1.10.840.10">
    <property type="entry name" value="Ras guanine-nucleotide exchange factors catalytic domain"/>
    <property type="match status" value="1"/>
</dbReference>
<feature type="compositionally biased region" description="Polar residues" evidence="4">
    <location>
        <begin position="230"/>
        <end position="250"/>
    </location>
</feature>
<dbReference type="SUPFAM" id="SSF48366">
    <property type="entry name" value="Ras GEF"/>
    <property type="match status" value="1"/>
</dbReference>
<evidence type="ECO:0000313" key="7">
    <source>
        <dbReference type="EMBL" id="GCC30452.1"/>
    </source>
</evidence>
<name>A0A401SJ76_CHIPU</name>
<dbReference type="Gene3D" id="3.30.505.10">
    <property type="entry name" value="SH2 domain"/>
    <property type="match status" value="1"/>
</dbReference>
<dbReference type="Pfam" id="PF00617">
    <property type="entry name" value="RasGEF"/>
    <property type="match status" value="1"/>
</dbReference>
<evidence type="ECO:0000313" key="8">
    <source>
        <dbReference type="Proteomes" id="UP000287033"/>
    </source>
</evidence>
<protein>
    <recommendedName>
        <fullName evidence="9">SH2 domain-containing protein</fullName>
    </recommendedName>
</protein>
<feature type="domain" description="SH2" evidence="5">
    <location>
        <begin position="315"/>
        <end position="414"/>
    </location>
</feature>
<evidence type="ECO:0000256" key="2">
    <source>
        <dbReference type="PROSITE-ProRule" id="PRU00168"/>
    </source>
</evidence>
<reference evidence="7 8" key="1">
    <citation type="journal article" date="2018" name="Nat. Ecol. Evol.">
        <title>Shark genomes provide insights into elasmobranch evolution and the origin of vertebrates.</title>
        <authorList>
            <person name="Hara Y"/>
            <person name="Yamaguchi K"/>
            <person name="Onimaru K"/>
            <person name="Kadota M"/>
            <person name="Koyanagi M"/>
            <person name="Keeley SD"/>
            <person name="Tatsumi K"/>
            <person name="Tanaka K"/>
            <person name="Motone F"/>
            <person name="Kageyama Y"/>
            <person name="Nozu R"/>
            <person name="Adachi N"/>
            <person name="Nishimura O"/>
            <person name="Nakagawa R"/>
            <person name="Tanegashima C"/>
            <person name="Kiyatake I"/>
            <person name="Matsumoto R"/>
            <person name="Murakumo K"/>
            <person name="Nishida K"/>
            <person name="Terakita A"/>
            <person name="Kuratani S"/>
            <person name="Sato K"/>
            <person name="Hyodo S Kuraku.S."/>
        </authorList>
    </citation>
    <scope>NUCLEOTIDE SEQUENCE [LARGE SCALE GENOMIC DNA]</scope>
</reference>
<evidence type="ECO:0000256" key="3">
    <source>
        <dbReference type="PROSITE-ProRule" id="PRU00191"/>
    </source>
</evidence>
<proteinExistence type="predicted"/>
<dbReference type="PANTHER" id="PTHR14247:SF6">
    <property type="entry name" value="SH2 DOMAIN-CONTAINING PROTEIN 3C"/>
    <property type="match status" value="1"/>
</dbReference>
<dbReference type="SMART" id="SM00147">
    <property type="entry name" value="RasGEF"/>
    <property type="match status" value="1"/>
</dbReference>